<feature type="domain" description="BMC" evidence="1">
    <location>
        <begin position="4"/>
        <end position="86"/>
    </location>
</feature>
<gene>
    <name evidence="2" type="ORF">SDC9_134433</name>
</gene>
<dbReference type="CDD" id="cd07053">
    <property type="entry name" value="BMC_PduT_repeat1"/>
    <property type="match status" value="1"/>
</dbReference>
<dbReference type="Pfam" id="PF00936">
    <property type="entry name" value="BMC"/>
    <property type="match status" value="2"/>
</dbReference>
<comment type="caution">
    <text evidence="2">The sequence shown here is derived from an EMBL/GenBank/DDBJ whole genome shotgun (WGS) entry which is preliminary data.</text>
</comment>
<reference evidence="2" key="1">
    <citation type="submission" date="2019-08" db="EMBL/GenBank/DDBJ databases">
        <authorList>
            <person name="Kucharzyk K."/>
            <person name="Murdoch R.W."/>
            <person name="Higgins S."/>
            <person name="Loffler F."/>
        </authorList>
    </citation>
    <scope>NUCLEOTIDE SEQUENCE</scope>
</reference>
<dbReference type="SMART" id="SM00877">
    <property type="entry name" value="BMC"/>
    <property type="match status" value="2"/>
</dbReference>
<organism evidence="2">
    <name type="scientific">bioreactor metagenome</name>
    <dbReference type="NCBI Taxonomy" id="1076179"/>
    <lineage>
        <taxon>unclassified sequences</taxon>
        <taxon>metagenomes</taxon>
        <taxon>ecological metagenomes</taxon>
    </lineage>
</organism>
<name>A0A645DDL6_9ZZZZ</name>
<dbReference type="PANTHER" id="PTHR33941">
    <property type="entry name" value="PROPANEDIOL UTILIZATION PROTEIN PDUA"/>
    <property type="match status" value="1"/>
</dbReference>
<dbReference type="InterPro" id="IPR000249">
    <property type="entry name" value="BMC_dom"/>
</dbReference>
<dbReference type="PROSITE" id="PS51930">
    <property type="entry name" value="BMC_2"/>
    <property type="match status" value="2"/>
</dbReference>
<feature type="domain" description="BMC" evidence="1">
    <location>
        <begin position="96"/>
        <end position="179"/>
    </location>
</feature>
<dbReference type="InterPro" id="IPR044872">
    <property type="entry name" value="CcmK/CsoS1_BMC"/>
</dbReference>
<dbReference type="Gene3D" id="3.30.70.1710">
    <property type="match status" value="2"/>
</dbReference>
<evidence type="ECO:0000259" key="1">
    <source>
        <dbReference type="PROSITE" id="PS51930"/>
    </source>
</evidence>
<dbReference type="CDD" id="cd07054">
    <property type="entry name" value="BMC_PduT_repeat2"/>
    <property type="match status" value="1"/>
</dbReference>
<protein>
    <recommendedName>
        <fullName evidence="1">BMC domain-containing protein</fullName>
    </recommendedName>
</protein>
<dbReference type="AlphaFoldDB" id="A0A645DDL6"/>
<dbReference type="EMBL" id="VSSQ01035178">
    <property type="protein sequence ID" value="MPM87337.1"/>
    <property type="molecule type" value="Genomic_DNA"/>
</dbReference>
<dbReference type="InterPro" id="IPR037233">
    <property type="entry name" value="CcmK-like_sf"/>
</dbReference>
<dbReference type="InterPro" id="IPR011238">
    <property type="entry name" value="Micro_shell_prot_PduT"/>
</dbReference>
<dbReference type="PIRSF" id="PIRSF034834">
    <property type="entry name" value="PduT"/>
    <property type="match status" value="1"/>
</dbReference>
<evidence type="ECO:0000313" key="2">
    <source>
        <dbReference type="EMBL" id="MPM87337.1"/>
    </source>
</evidence>
<dbReference type="PANTHER" id="PTHR33941:SF11">
    <property type="entry name" value="BACTERIAL MICROCOMPARTMENT SHELL PROTEIN PDUJ"/>
    <property type="match status" value="1"/>
</dbReference>
<dbReference type="InterPro" id="IPR050575">
    <property type="entry name" value="BMC_shell"/>
</dbReference>
<dbReference type="SUPFAM" id="SSF143414">
    <property type="entry name" value="CcmK-like"/>
    <property type="match status" value="2"/>
</dbReference>
<sequence>MGNAIGMIELSSIAEGVNTADVMVKAANVELIHASTVCPGKYVAIVHGEVGAVRASMKAGLGAAGHYVVDDLLIPNIDPQICPAIMMTTEPGEIEAVGVIEYFSVASAIMAADVAVKAANVRLIEIRIGFTIGGKGFVTLTGDVGSVRAAVAAAAKEEALLVSKTVIPKPSRQLVEKLI</sequence>
<dbReference type="GO" id="GO:0031469">
    <property type="term" value="C:bacterial microcompartment"/>
    <property type="evidence" value="ECO:0007669"/>
    <property type="project" value="InterPro"/>
</dbReference>
<proteinExistence type="predicted"/>
<accession>A0A645DDL6</accession>